<dbReference type="RefSeq" id="WP_012186896.1">
    <property type="nucleotide sequence ID" value="NC_009954.1"/>
</dbReference>
<dbReference type="InterPro" id="IPR029061">
    <property type="entry name" value="THDP-binding"/>
</dbReference>
<accession>A8MB48</accession>
<evidence type="ECO:0000313" key="7">
    <source>
        <dbReference type="Proteomes" id="UP000001137"/>
    </source>
</evidence>
<dbReference type="EMBL" id="CP000852">
    <property type="protein sequence ID" value="ABW02677.1"/>
    <property type="molecule type" value="Genomic_DNA"/>
</dbReference>
<organism evidence="6 7">
    <name type="scientific">Caldivirga maquilingensis (strain ATCC 700844 / DSM 13496 / JCM 10307 / IC-167)</name>
    <dbReference type="NCBI Taxonomy" id="397948"/>
    <lineage>
        <taxon>Archaea</taxon>
        <taxon>Thermoproteota</taxon>
        <taxon>Thermoprotei</taxon>
        <taxon>Thermoproteales</taxon>
        <taxon>Thermoproteaceae</taxon>
        <taxon>Caldivirga</taxon>
    </lineage>
</organism>
<evidence type="ECO:0000256" key="3">
    <source>
        <dbReference type="ARBA" id="ARBA00023002"/>
    </source>
</evidence>
<name>A8MB48_CALMQ</name>
<reference evidence="6 7" key="1">
    <citation type="submission" date="2007-10" db="EMBL/GenBank/DDBJ databases">
        <title>Complete sequence of Caldivirga maquilingensis IC-167.</title>
        <authorList>
            <consortium name="US DOE Joint Genome Institute"/>
            <person name="Copeland A."/>
            <person name="Lucas S."/>
            <person name="Lapidus A."/>
            <person name="Barry K."/>
            <person name="Glavina del Rio T."/>
            <person name="Dalin E."/>
            <person name="Tice H."/>
            <person name="Pitluck S."/>
            <person name="Saunders E."/>
            <person name="Brettin T."/>
            <person name="Bruce D."/>
            <person name="Detter J.C."/>
            <person name="Han C."/>
            <person name="Schmutz J."/>
            <person name="Larimer F."/>
            <person name="Land M."/>
            <person name="Hauser L."/>
            <person name="Kyrpides N."/>
            <person name="Ivanova N."/>
            <person name="Biddle J.F."/>
            <person name="Zhang Z."/>
            <person name="Fitz-Gibbon S.T."/>
            <person name="Lowe T.M."/>
            <person name="Saltikov C."/>
            <person name="House C.H."/>
            <person name="Richardson P."/>
        </authorList>
    </citation>
    <scope>NUCLEOTIDE SEQUENCE [LARGE SCALE GENOMIC DNA]</scope>
    <source>
        <strain evidence="7">ATCC 700844 / DSM 13496 / JCM 10307 / IC-167</strain>
    </source>
</reference>
<proteinExistence type="predicted"/>
<feature type="domain" description="Thiamine pyrophosphate enzyme TPP-binding" evidence="5">
    <location>
        <begin position="54"/>
        <end position="223"/>
    </location>
</feature>
<dbReference type="AlphaFoldDB" id="A8MB48"/>
<comment type="subunit">
    <text evidence="1">Heterodimer composed of an alpha and a beta subunit.</text>
</comment>
<keyword evidence="3" id="KW-0560">Oxidoreductase</keyword>
<dbReference type="GO" id="GO:0030976">
    <property type="term" value="F:thiamine pyrophosphate binding"/>
    <property type="evidence" value="ECO:0007669"/>
    <property type="project" value="InterPro"/>
</dbReference>
<dbReference type="Pfam" id="PF02775">
    <property type="entry name" value="TPP_enzyme_C"/>
    <property type="match status" value="1"/>
</dbReference>
<evidence type="ECO:0000313" key="6">
    <source>
        <dbReference type="EMBL" id="ABW02677.1"/>
    </source>
</evidence>
<dbReference type="SUPFAM" id="SSF52518">
    <property type="entry name" value="Thiamin diphosphate-binding fold (THDP-binding)"/>
    <property type="match status" value="1"/>
</dbReference>
<dbReference type="PANTHER" id="PTHR42897:SF2">
    <property type="entry name" value="PYRUVATE SYNTHASE SUBUNIT PORB"/>
    <property type="match status" value="1"/>
</dbReference>
<evidence type="ECO:0000256" key="4">
    <source>
        <dbReference type="ARBA" id="ARBA00048893"/>
    </source>
</evidence>
<dbReference type="GO" id="GO:0018491">
    <property type="term" value="F:2-oxobutyrate synthase activity"/>
    <property type="evidence" value="ECO:0007669"/>
    <property type="project" value="UniProtKB-ARBA"/>
</dbReference>
<sequence length="319" mass="34802">MAKQVKVGIRTIWDVPKEEYFGPGQLTCAGCGPSLAVRLMLKAAGPNTIIANATGCIEVTSTQYPYTAWAVPYIHVAFENAAAVASGIEAAIKALNRKGIANTKAKVIALAGDGGTYDIGIQALSGMLERGHGVLYVLYDNEAYMNTGIQRSGGTPRFAWTTTSPVGSKIRGKVQSKKDIMSIVIAHRVPYAATASIAYPIDFMSKVKKALDALDEGPAFLHVFAPCPPGWRIDESKTVEIARLAVDTGVFPLYEWDHGKFRLNPPSNAHIDKSKRKPLINYIKPQGRFAHLKEDEIKAMEAEIDSYWDYLTRLLKAFG</sequence>
<dbReference type="NCBIfam" id="NF008819">
    <property type="entry name" value="PRK11865.1"/>
    <property type="match status" value="1"/>
</dbReference>
<dbReference type="eggNOG" id="arCOG01601">
    <property type="taxonomic scope" value="Archaea"/>
</dbReference>
<dbReference type="InterPro" id="IPR051479">
    <property type="entry name" value="PorB-like"/>
</dbReference>
<protein>
    <recommendedName>
        <fullName evidence="2">2-oxoacid oxidoreductase (ferredoxin)</fullName>
        <ecNumber evidence="2">1.2.7.11</ecNumber>
    </recommendedName>
</protein>
<dbReference type="EC" id="1.2.7.11" evidence="2"/>
<comment type="catalytic activity">
    <reaction evidence="4">
        <text>a 2-oxocarboxylate + 2 oxidized [2Fe-2S]-[ferredoxin] + CoA = an acyl-CoA + 2 reduced [2Fe-2S]-[ferredoxin] + CO2 + H(+)</text>
        <dbReference type="Rhea" id="RHEA:42316"/>
        <dbReference type="Rhea" id="RHEA-COMP:10000"/>
        <dbReference type="Rhea" id="RHEA-COMP:10001"/>
        <dbReference type="ChEBI" id="CHEBI:15378"/>
        <dbReference type="ChEBI" id="CHEBI:16526"/>
        <dbReference type="ChEBI" id="CHEBI:33737"/>
        <dbReference type="ChEBI" id="CHEBI:33738"/>
        <dbReference type="ChEBI" id="CHEBI:35179"/>
        <dbReference type="ChEBI" id="CHEBI:57287"/>
        <dbReference type="ChEBI" id="CHEBI:58342"/>
        <dbReference type="EC" id="1.2.7.11"/>
    </reaction>
</comment>
<gene>
    <name evidence="6" type="ordered locus">Cmaq_1860</name>
</gene>
<dbReference type="HOGENOM" id="CLU_058423_0_0_2"/>
<dbReference type="GeneID" id="5709617"/>
<dbReference type="GO" id="GO:0019164">
    <property type="term" value="F:pyruvate synthase activity"/>
    <property type="evidence" value="ECO:0007669"/>
    <property type="project" value="UniProtKB-ARBA"/>
</dbReference>
<dbReference type="OrthoDB" id="296931at2157"/>
<evidence type="ECO:0000256" key="2">
    <source>
        <dbReference type="ARBA" id="ARBA00012691"/>
    </source>
</evidence>
<dbReference type="Gene3D" id="3.40.50.970">
    <property type="match status" value="1"/>
</dbReference>
<keyword evidence="7" id="KW-1185">Reference proteome</keyword>
<dbReference type="Proteomes" id="UP000001137">
    <property type="component" value="Chromosome"/>
</dbReference>
<dbReference type="InterPro" id="IPR011766">
    <property type="entry name" value="TPP_enzyme_TPP-bd"/>
</dbReference>
<dbReference type="CDD" id="cd03376">
    <property type="entry name" value="TPP_PFOR_porB_like"/>
    <property type="match status" value="1"/>
</dbReference>
<dbReference type="KEGG" id="cma:Cmaq_1860"/>
<dbReference type="PANTHER" id="PTHR42897">
    <property type="entry name" value="PYRUVATE SYNTHASE SUBUNIT PORB"/>
    <property type="match status" value="1"/>
</dbReference>
<dbReference type="STRING" id="397948.Cmaq_1860"/>
<evidence type="ECO:0000256" key="1">
    <source>
        <dbReference type="ARBA" id="ARBA00011631"/>
    </source>
</evidence>
<evidence type="ECO:0000259" key="5">
    <source>
        <dbReference type="Pfam" id="PF02775"/>
    </source>
</evidence>